<reference evidence="5" key="1">
    <citation type="submission" date="2014-03" db="EMBL/GenBank/DDBJ databases">
        <title>Complete genome of Pseudomonas balearica DSM 6083T, a sewage water isolate from an enrichment with 2-methylnaphthalene.</title>
        <authorList>
            <person name="Salva-Serra F."/>
            <person name="Jaen-Luchoro D."/>
            <person name="Busquets A."/>
            <person name="Pena A."/>
            <person name="Gomila M."/>
            <person name="Bosch R."/>
            <person name="Nogales B."/>
            <person name="Garcia-Valdes E."/>
            <person name="Lalucat J."/>
            <person name="Bennasar A."/>
        </authorList>
    </citation>
    <scope>NUCLEOTIDE SEQUENCE [LARGE SCALE GENOMIC DNA]</scope>
    <source>
        <strain evidence="5">DSM 6083</strain>
    </source>
</reference>
<accession>A0A8D3Y282</accession>
<evidence type="ECO:0000313" key="4">
    <source>
        <dbReference type="EMBL" id="SDM50288.1"/>
    </source>
</evidence>
<dbReference type="KEGG" id="pbm:CL52_11745"/>
<feature type="compositionally biased region" description="Basic and acidic residues" evidence="1">
    <location>
        <begin position="53"/>
        <end position="76"/>
    </location>
</feature>
<dbReference type="Proteomes" id="UP000182276">
    <property type="component" value="Unassembled WGS sequence"/>
</dbReference>
<feature type="region of interest" description="Disordered" evidence="1">
    <location>
        <begin position="39"/>
        <end position="108"/>
    </location>
</feature>
<keyword evidence="6" id="KW-1185">Reference proteome</keyword>
<sequence>MKTSLIGLLVCTLMTGAIGYAQAAPANGLLAQSMRGAPVDRAAGNGSMGAGEGIERLERQSMPDERDARDDDEKRRAASTSIDDPGHGGNETDMEHRRRPHLGDDRRP</sequence>
<dbReference type="EMBL" id="FNHO01000005">
    <property type="protein sequence ID" value="SDM50288.1"/>
    <property type="molecule type" value="Genomic_DNA"/>
</dbReference>
<evidence type="ECO:0000313" key="5">
    <source>
        <dbReference type="Proteomes" id="UP000031271"/>
    </source>
</evidence>
<evidence type="ECO:0000256" key="1">
    <source>
        <dbReference type="SAM" id="MobiDB-lite"/>
    </source>
</evidence>
<evidence type="ECO:0000313" key="3">
    <source>
        <dbReference type="EMBL" id="AJE15672.1"/>
    </source>
</evidence>
<proteinExistence type="predicted"/>
<name>A0A8D3Y282_9GAMM</name>
<evidence type="ECO:0000313" key="6">
    <source>
        <dbReference type="Proteomes" id="UP000182276"/>
    </source>
</evidence>
<keyword evidence="2" id="KW-0732">Signal</keyword>
<feature type="compositionally biased region" description="Basic and acidic residues" evidence="1">
    <location>
        <begin position="93"/>
        <end position="108"/>
    </location>
</feature>
<feature type="chain" id="PRO_5033992544" evidence="2">
    <location>
        <begin position="24"/>
        <end position="108"/>
    </location>
</feature>
<feature type="signal peptide" evidence="2">
    <location>
        <begin position="1"/>
        <end position="23"/>
    </location>
</feature>
<dbReference type="GeneID" id="77260574"/>
<dbReference type="EMBL" id="CP007511">
    <property type="protein sequence ID" value="AJE15672.1"/>
    <property type="molecule type" value="Genomic_DNA"/>
</dbReference>
<dbReference type="Proteomes" id="UP000031271">
    <property type="component" value="Chromosome"/>
</dbReference>
<protein>
    <submittedName>
        <fullName evidence="3">Uncharacterized protein</fullName>
    </submittedName>
</protein>
<reference evidence="4 6" key="2">
    <citation type="submission" date="2016-10" db="EMBL/GenBank/DDBJ databases">
        <authorList>
            <person name="Varghese N."/>
            <person name="Submissions S."/>
        </authorList>
    </citation>
    <scope>NUCLEOTIDE SEQUENCE [LARGE SCALE GENOMIC DNA]</scope>
    <source>
        <strain evidence="4 6">DSM 6083</strain>
    </source>
</reference>
<evidence type="ECO:0000256" key="2">
    <source>
        <dbReference type="SAM" id="SignalP"/>
    </source>
</evidence>
<dbReference type="RefSeq" id="WP_052264561.1">
    <property type="nucleotide sequence ID" value="NZ_CP007511.1"/>
</dbReference>
<organism evidence="3 5">
    <name type="scientific">Stutzerimonas balearica DSM 6083</name>
    <dbReference type="NCBI Taxonomy" id="1123016"/>
    <lineage>
        <taxon>Bacteria</taxon>
        <taxon>Pseudomonadati</taxon>
        <taxon>Pseudomonadota</taxon>
        <taxon>Gammaproteobacteria</taxon>
        <taxon>Pseudomonadales</taxon>
        <taxon>Pseudomonadaceae</taxon>
        <taxon>Stutzerimonas</taxon>
    </lineage>
</organism>
<gene>
    <name evidence="3" type="ORF">CL52_11745</name>
    <name evidence="4" type="ORF">SAMN05660875_105261</name>
</gene>
<reference evidence="3 5" key="3">
    <citation type="journal article" name="Genome Announc.">
        <title>Complete Genome Sequence of Pseudomonas balearica DSM 6083T.</title>
        <authorList>
            <person name="Bennasar-Figueras A."/>
            <person name="Salva-Serra F."/>
            <person name="Jaen-Luchoro D."/>
            <person name="Segui C."/>
            <person name="Aliaga F."/>
            <person name="Busquets A."/>
            <person name="Gomila M."/>
            <person name="Moore E.R."/>
            <person name="Lalucat J."/>
        </authorList>
    </citation>
    <scope>NUCLEOTIDE SEQUENCE [LARGE SCALE GENOMIC DNA]</scope>
    <source>
        <strain evidence="5">DSM 6083</strain>
        <strain evidence="3">DSM6083</strain>
    </source>
</reference>
<dbReference type="AlphaFoldDB" id="A0A8D3Y282"/>